<feature type="domain" description="Arrestin C-terminal-like" evidence="1">
    <location>
        <begin position="189"/>
        <end position="324"/>
    </location>
</feature>
<dbReference type="GO" id="GO:0015031">
    <property type="term" value="P:protein transport"/>
    <property type="evidence" value="ECO:0007669"/>
    <property type="project" value="TreeGrafter"/>
</dbReference>
<reference evidence="2 3" key="1">
    <citation type="journal article" date="2017" name="Mol. Biol. Evol.">
        <title>The 4-celled Tetrabaena socialis nuclear genome reveals the essential components for genetic control of cell number at the origin of multicellularity in the volvocine lineage.</title>
        <authorList>
            <person name="Featherston J."/>
            <person name="Arakaki Y."/>
            <person name="Hanschen E.R."/>
            <person name="Ferris P.J."/>
            <person name="Michod R.E."/>
            <person name="Olson B.J.S.C."/>
            <person name="Nozaki H."/>
            <person name="Durand P.M."/>
        </authorList>
    </citation>
    <scope>NUCLEOTIDE SEQUENCE [LARGE SCALE GENOMIC DNA]</scope>
    <source>
        <strain evidence="2 3">NIES-571</strain>
    </source>
</reference>
<dbReference type="InterPro" id="IPR050357">
    <property type="entry name" value="Arrestin_domain-protein"/>
</dbReference>
<dbReference type="InterPro" id="IPR011021">
    <property type="entry name" value="Arrestin-like_N"/>
</dbReference>
<dbReference type="SMART" id="SM01017">
    <property type="entry name" value="Arrestin_C"/>
    <property type="match status" value="1"/>
</dbReference>
<accession>A0A2J7ZSA7</accession>
<dbReference type="AlphaFoldDB" id="A0A2J7ZSA7"/>
<dbReference type="GO" id="GO:0005737">
    <property type="term" value="C:cytoplasm"/>
    <property type="evidence" value="ECO:0007669"/>
    <property type="project" value="TreeGrafter"/>
</dbReference>
<gene>
    <name evidence="2" type="ORF">TSOC_010831</name>
</gene>
<dbReference type="InterPro" id="IPR014752">
    <property type="entry name" value="Arrestin-like_C"/>
</dbReference>
<dbReference type="OrthoDB" id="7785529at2759"/>
<dbReference type="Pfam" id="PF00339">
    <property type="entry name" value="Arrestin_N"/>
    <property type="match status" value="1"/>
</dbReference>
<proteinExistence type="predicted"/>
<keyword evidence="3" id="KW-1185">Reference proteome</keyword>
<evidence type="ECO:0000313" key="3">
    <source>
        <dbReference type="Proteomes" id="UP000236333"/>
    </source>
</evidence>
<dbReference type="Proteomes" id="UP000236333">
    <property type="component" value="Unassembled WGS sequence"/>
</dbReference>
<dbReference type="PANTHER" id="PTHR11188:SF17">
    <property type="entry name" value="FI21816P1"/>
    <property type="match status" value="1"/>
</dbReference>
<dbReference type="Pfam" id="PF02752">
    <property type="entry name" value="Arrestin_C"/>
    <property type="match status" value="1"/>
</dbReference>
<dbReference type="InterPro" id="IPR011022">
    <property type="entry name" value="Arrestin_C-like"/>
</dbReference>
<protein>
    <submittedName>
        <fullName evidence="2">Arrestin domain-containing protein 2</fullName>
    </submittedName>
</protein>
<organism evidence="2 3">
    <name type="scientific">Tetrabaena socialis</name>
    <dbReference type="NCBI Taxonomy" id="47790"/>
    <lineage>
        <taxon>Eukaryota</taxon>
        <taxon>Viridiplantae</taxon>
        <taxon>Chlorophyta</taxon>
        <taxon>core chlorophytes</taxon>
        <taxon>Chlorophyceae</taxon>
        <taxon>CS clade</taxon>
        <taxon>Chlamydomonadales</taxon>
        <taxon>Tetrabaenaceae</taxon>
        <taxon>Tetrabaena</taxon>
    </lineage>
</organism>
<comment type="caution">
    <text evidence="2">The sequence shown here is derived from an EMBL/GenBank/DDBJ whole genome shotgun (WGS) entry which is preliminary data.</text>
</comment>
<sequence>MGSTFSSGNNVAVVLTKPTWFPGEMVQGAVLLNIREAIECNDLSLAIAGVERTYWKESRTETDSQGRSRAVTDIYHGEKTFFHVTAEMCAWRDKELVQPGQYQFPFCVVLPPNAPPSFAVPFGPNPYGAYVEYTASVVCHRPGIFKSNLKHVEALTVLGPRPAPTPGLQPSATEEMEVKRGCCCCFCCSQGGVTLQVSIDRDVYLPGEQVLVMVQVTNSSRVAFKRGEVFLQRRLTVSANGGRRRQLDDCLGTVHFEGLSPGATLSGEKALRLRLPIPLEAAARPTCVMSLFQHIYQVGVRMKAGACTSDPTLLLPCGVFARLPATAIGGFAPPSADFWKPTVIGQVVNAVDPAAAIENTGGKRLWLEPEQLGPPLPLKLLKLQVVKPAA</sequence>
<dbReference type="EMBL" id="PGGS01000544">
    <property type="protein sequence ID" value="PNH03120.1"/>
    <property type="molecule type" value="Genomic_DNA"/>
</dbReference>
<dbReference type="SUPFAM" id="SSF81296">
    <property type="entry name" value="E set domains"/>
    <property type="match status" value="2"/>
</dbReference>
<evidence type="ECO:0000313" key="2">
    <source>
        <dbReference type="EMBL" id="PNH03120.1"/>
    </source>
</evidence>
<dbReference type="PANTHER" id="PTHR11188">
    <property type="entry name" value="ARRESTIN DOMAIN CONTAINING PROTEIN"/>
    <property type="match status" value="1"/>
</dbReference>
<dbReference type="InterPro" id="IPR014756">
    <property type="entry name" value="Ig_E-set"/>
</dbReference>
<evidence type="ECO:0000259" key="1">
    <source>
        <dbReference type="SMART" id="SM01017"/>
    </source>
</evidence>
<dbReference type="Gene3D" id="2.60.40.640">
    <property type="match status" value="2"/>
</dbReference>
<name>A0A2J7ZSA7_9CHLO</name>